<keyword evidence="2" id="KW-1185">Reference proteome</keyword>
<organism evidence="1 2">
    <name type="scientific">Cellulophaga phage phi38:1</name>
    <dbReference type="NCBI Taxonomy" id="1327977"/>
    <lineage>
        <taxon>Viruses</taxon>
        <taxon>Duplodnaviria</taxon>
        <taxon>Heunggongvirae</taxon>
        <taxon>Uroviricota</taxon>
        <taxon>Caudoviricetes</taxon>
        <taxon>Pervagoviridae</taxon>
        <taxon>Callevirus</taxon>
        <taxon>Callevirus phi38una</taxon>
    </lineage>
</organism>
<evidence type="ECO:0000313" key="1">
    <source>
        <dbReference type="EMBL" id="AGO48069.1"/>
    </source>
</evidence>
<protein>
    <submittedName>
        <fullName evidence="1">Uncharacterized protein</fullName>
    </submittedName>
</protein>
<proteinExistence type="predicted"/>
<gene>
    <name evidence="1" type="ORF">Phi38:1_gp039</name>
</gene>
<dbReference type="KEGG" id="vg:16796848"/>
<evidence type="ECO:0000313" key="2">
    <source>
        <dbReference type="Proteomes" id="UP000014715"/>
    </source>
</evidence>
<dbReference type="EMBL" id="KC821614">
    <property type="protein sequence ID" value="AGO48069.1"/>
    <property type="molecule type" value="Genomic_DNA"/>
</dbReference>
<accession>R9ZXU5</accession>
<reference evidence="1 2" key="1">
    <citation type="journal article" date="2013" name="Proc. Natl. Acad. Sci. U.S.A.">
        <title>Twelve previously unknown phage genera are ubiquitous in global oceans.</title>
        <authorList>
            <person name="Holmfeldt K."/>
            <person name="Solonenko N."/>
            <person name="Shah M."/>
            <person name="Corrier K."/>
            <person name="Riemann L."/>
            <person name="Verberkmoes N.C."/>
            <person name="Sullivan M.B."/>
        </authorList>
    </citation>
    <scope>NUCLEOTIDE SEQUENCE [LARGE SCALE GENOMIC DNA]</scope>
    <source>
        <strain evidence="1">Phi38:1</strain>
    </source>
</reference>
<dbReference type="Proteomes" id="UP000014715">
    <property type="component" value="Segment"/>
</dbReference>
<reference evidence="2" key="2">
    <citation type="submission" date="2013-03" db="EMBL/GenBank/DDBJ databases">
        <title>The Cellulophaga phages: a novel, diverse, and globally ubiquitous model system.</title>
        <authorList>
            <person name="Holmfeldt K."/>
            <person name="Solonenko N."/>
            <person name="Shah M."/>
            <person name="Corrier K."/>
            <person name="Riemann L."/>
            <person name="VerBerkmoes N.C."/>
            <person name="Sullivan M.B."/>
        </authorList>
    </citation>
    <scope>NUCLEOTIDE SEQUENCE [LARGE SCALE GENOMIC DNA]</scope>
</reference>
<sequence length="208" mass="23799">MEISEIFTADLDYQDNTVRMTCLRNSDGGIIVYNPLSKSIYKRAQNLIRNKDREYLASLNEIHEALNFINKYKEGDYITVRYERGDKKNYWMNNTEDRTFKITGPISVYIGGYMYKTELGGVDIDKNVRLATIAEIEAINSLPKVNGYTGSISLDKKTVDYGCAKISVEFFKGHLNRYIKHMTLSSGVFIDKSSMDAIRNALEREGII</sequence>
<name>R9ZXU5_9CAUD</name>
<dbReference type="GeneID" id="16796848"/>
<dbReference type="RefSeq" id="YP_008241420.1">
    <property type="nucleotide sequence ID" value="NC_021796.1"/>
</dbReference>